<dbReference type="Proteomes" id="UP000663873">
    <property type="component" value="Unassembled WGS sequence"/>
</dbReference>
<evidence type="ECO:0000259" key="1">
    <source>
        <dbReference type="PROSITE" id="PS50060"/>
    </source>
</evidence>
<dbReference type="PROSITE" id="PS50060">
    <property type="entry name" value="MAM_2"/>
    <property type="match status" value="1"/>
</dbReference>
<dbReference type="PANTHER" id="PTHR23282:SF142">
    <property type="entry name" value="MAM DOMAIN-CONTAINING PROTEIN"/>
    <property type="match status" value="1"/>
</dbReference>
<dbReference type="InterPro" id="IPR013320">
    <property type="entry name" value="ConA-like_dom_sf"/>
</dbReference>
<gene>
    <name evidence="2" type="ORF">UJA718_LOCUS45816</name>
</gene>
<evidence type="ECO:0000313" key="3">
    <source>
        <dbReference type="Proteomes" id="UP000663873"/>
    </source>
</evidence>
<proteinExistence type="predicted"/>
<evidence type="ECO:0000313" key="2">
    <source>
        <dbReference type="EMBL" id="CAF4907513.1"/>
    </source>
</evidence>
<comment type="caution">
    <text evidence="2">The sequence shown here is derived from an EMBL/GenBank/DDBJ whole genome shotgun (WGS) entry which is preliminary data.</text>
</comment>
<dbReference type="Gene3D" id="2.60.120.200">
    <property type="match status" value="1"/>
</dbReference>
<dbReference type="PANTHER" id="PTHR23282">
    <property type="entry name" value="APICAL ENDOSOMAL GLYCOPROTEIN PRECURSOR"/>
    <property type="match status" value="1"/>
</dbReference>
<dbReference type="GO" id="GO:0016020">
    <property type="term" value="C:membrane"/>
    <property type="evidence" value="ECO:0007669"/>
    <property type="project" value="InterPro"/>
</dbReference>
<dbReference type="AlphaFoldDB" id="A0A821VJY2"/>
<dbReference type="Pfam" id="PF00629">
    <property type="entry name" value="MAM"/>
    <property type="match status" value="1"/>
</dbReference>
<dbReference type="InterPro" id="IPR051560">
    <property type="entry name" value="MAM_domain-containing"/>
</dbReference>
<name>A0A821VJY2_9BILA</name>
<dbReference type="InterPro" id="IPR000998">
    <property type="entry name" value="MAM_dom"/>
</dbReference>
<organism evidence="2 3">
    <name type="scientific">Rotaria socialis</name>
    <dbReference type="NCBI Taxonomy" id="392032"/>
    <lineage>
        <taxon>Eukaryota</taxon>
        <taxon>Metazoa</taxon>
        <taxon>Spiralia</taxon>
        <taxon>Gnathifera</taxon>
        <taxon>Rotifera</taxon>
        <taxon>Eurotatoria</taxon>
        <taxon>Bdelloidea</taxon>
        <taxon>Philodinida</taxon>
        <taxon>Philodinidae</taxon>
        <taxon>Rotaria</taxon>
    </lineage>
</organism>
<feature type="domain" description="MAM" evidence="1">
    <location>
        <begin position="1"/>
        <end position="77"/>
    </location>
</feature>
<keyword evidence="3" id="KW-1185">Reference proteome</keyword>
<dbReference type="EMBL" id="CAJOBP010078780">
    <property type="protein sequence ID" value="CAF4907513.1"/>
    <property type="molecule type" value="Genomic_DNA"/>
</dbReference>
<feature type="non-terminal residue" evidence="2">
    <location>
        <position position="77"/>
    </location>
</feature>
<protein>
    <recommendedName>
        <fullName evidence="1">MAM domain-containing protein</fullName>
    </recommendedName>
</protein>
<accession>A0A821VJY2</accession>
<sequence length="77" mass="8582">MIVATNNGTIDERAHLLSPPLQQSSATCELTFYYHMSGANVGRLEVLLIEGLQESRVWSVEGTQSNRWHKGVVKIGR</sequence>
<dbReference type="SUPFAM" id="SSF49899">
    <property type="entry name" value="Concanavalin A-like lectins/glucanases"/>
    <property type="match status" value="1"/>
</dbReference>
<reference evidence="2" key="1">
    <citation type="submission" date="2021-02" db="EMBL/GenBank/DDBJ databases">
        <authorList>
            <person name="Nowell W R."/>
        </authorList>
    </citation>
    <scope>NUCLEOTIDE SEQUENCE</scope>
</reference>